<dbReference type="SUPFAM" id="SSF143990">
    <property type="entry name" value="YbiA-like"/>
    <property type="match status" value="1"/>
</dbReference>
<comment type="catalytic activity">
    <reaction evidence="1">
        <text>5-amino-6-(5-phospho-D-ribosylamino)uracil + H2O = 5,6-diaminouracil + D-ribose 5-phosphate</text>
        <dbReference type="Rhea" id="RHEA:55020"/>
        <dbReference type="ChEBI" id="CHEBI:15377"/>
        <dbReference type="ChEBI" id="CHEBI:46252"/>
        <dbReference type="ChEBI" id="CHEBI:58453"/>
        <dbReference type="ChEBI" id="CHEBI:78346"/>
    </reaction>
</comment>
<sequence>MAITFYRVKEAYGCFSNFSAHPIQLDGKEWPTTEHYFQAQKFVTTAPEYAEKIRLASSPMTAAQLGRSRKMPLRKDWESIKDDVMRKAVYTKFKSHPEIQSVLLDTGEEEIVELTTTDTYWGVGSQGTGKNMLGIILMEVRTRLREEM</sequence>
<evidence type="ECO:0000259" key="3">
    <source>
        <dbReference type="Pfam" id="PF08719"/>
    </source>
</evidence>
<feature type="domain" description="NADAR" evidence="3">
    <location>
        <begin position="5"/>
        <end position="145"/>
    </location>
</feature>
<evidence type="ECO:0000256" key="1">
    <source>
        <dbReference type="ARBA" id="ARBA00000022"/>
    </source>
</evidence>
<keyword evidence="5" id="KW-1185">Reference proteome</keyword>
<dbReference type="RefSeq" id="WP_379863950.1">
    <property type="nucleotide sequence ID" value="NZ_JBHTBW010000015.1"/>
</dbReference>
<comment type="catalytic activity">
    <reaction evidence="2">
        <text>2,5-diamino-6-hydroxy-4-(5-phosphoribosylamino)-pyrimidine + H2O = 2,5,6-triamino-4-hydroxypyrimidine + D-ribose 5-phosphate</text>
        <dbReference type="Rhea" id="RHEA:23436"/>
        <dbReference type="ChEBI" id="CHEBI:15377"/>
        <dbReference type="ChEBI" id="CHEBI:58614"/>
        <dbReference type="ChEBI" id="CHEBI:78346"/>
        <dbReference type="ChEBI" id="CHEBI:137796"/>
    </reaction>
</comment>
<dbReference type="NCBIfam" id="TIGR02464">
    <property type="entry name" value="ribofla_fusion"/>
    <property type="match status" value="1"/>
</dbReference>
<comment type="caution">
    <text evidence="4">The sequence shown here is derived from an EMBL/GenBank/DDBJ whole genome shotgun (WGS) entry which is preliminary data.</text>
</comment>
<evidence type="ECO:0000313" key="5">
    <source>
        <dbReference type="Proteomes" id="UP001596500"/>
    </source>
</evidence>
<evidence type="ECO:0000256" key="2">
    <source>
        <dbReference type="ARBA" id="ARBA00000751"/>
    </source>
</evidence>
<dbReference type="Gene3D" id="1.10.357.40">
    <property type="entry name" value="YbiA-like"/>
    <property type="match status" value="1"/>
</dbReference>
<dbReference type="InterPro" id="IPR012816">
    <property type="entry name" value="NADAR"/>
</dbReference>
<dbReference type="Pfam" id="PF08719">
    <property type="entry name" value="NADAR"/>
    <property type="match status" value="1"/>
</dbReference>
<organism evidence="4 5">
    <name type="scientific">Laceyella putida</name>
    <dbReference type="NCBI Taxonomy" id="110101"/>
    <lineage>
        <taxon>Bacteria</taxon>
        <taxon>Bacillati</taxon>
        <taxon>Bacillota</taxon>
        <taxon>Bacilli</taxon>
        <taxon>Bacillales</taxon>
        <taxon>Thermoactinomycetaceae</taxon>
        <taxon>Laceyella</taxon>
    </lineage>
</organism>
<protein>
    <submittedName>
        <fullName evidence="4">NADAR family protein</fullName>
    </submittedName>
</protein>
<gene>
    <name evidence="4" type="ORF">ACFQNG_05870</name>
</gene>
<accession>A0ABW2RI36</accession>
<name>A0ABW2RI36_9BACL</name>
<dbReference type="EMBL" id="JBHTBW010000015">
    <property type="protein sequence ID" value="MFC7440673.1"/>
    <property type="molecule type" value="Genomic_DNA"/>
</dbReference>
<dbReference type="CDD" id="cd15457">
    <property type="entry name" value="NADAR"/>
    <property type="match status" value="1"/>
</dbReference>
<proteinExistence type="predicted"/>
<evidence type="ECO:0000313" key="4">
    <source>
        <dbReference type="EMBL" id="MFC7440673.1"/>
    </source>
</evidence>
<dbReference type="InterPro" id="IPR037238">
    <property type="entry name" value="YbiA-like_sf"/>
</dbReference>
<dbReference type="Proteomes" id="UP001596500">
    <property type="component" value="Unassembled WGS sequence"/>
</dbReference>
<reference evidence="5" key="1">
    <citation type="journal article" date="2019" name="Int. J. Syst. Evol. Microbiol.">
        <title>The Global Catalogue of Microorganisms (GCM) 10K type strain sequencing project: providing services to taxonomists for standard genome sequencing and annotation.</title>
        <authorList>
            <consortium name="The Broad Institute Genomics Platform"/>
            <consortium name="The Broad Institute Genome Sequencing Center for Infectious Disease"/>
            <person name="Wu L."/>
            <person name="Ma J."/>
        </authorList>
    </citation>
    <scope>NUCLEOTIDE SEQUENCE [LARGE SCALE GENOMIC DNA]</scope>
    <source>
        <strain evidence="5">CGMCC 1.12942</strain>
    </source>
</reference>